<sequence length="215" mass="24658">MLRELSESGTLVLLLAATGWYFIYKNSRALAKKSECYTLVSDIEKILQNISESSYEFWKNKNPITEKDFEVQCRIFQVNISYKCDIIEDKIILLSKKTSSNQAYFEECDKIINKSIDLLAAVREKSTLDSERLIDSNHNLNAHRRIATIHAATINLLKEVYILVNYRYENEDSKHASIIAKHGMSKALILCKKNTSLLAFKAVKIKNKIFADKGL</sequence>
<keyword evidence="1" id="KW-0812">Transmembrane</keyword>
<evidence type="ECO:0000313" key="2">
    <source>
        <dbReference type="EMBL" id="MBE0401164.1"/>
    </source>
</evidence>
<keyword evidence="1" id="KW-0472">Membrane</keyword>
<keyword evidence="1" id="KW-1133">Transmembrane helix</keyword>
<protein>
    <submittedName>
        <fullName evidence="2">Uncharacterized protein</fullName>
    </submittedName>
</protein>
<dbReference type="RefSeq" id="WP_096278891.1">
    <property type="nucleotide sequence ID" value="NZ_CBCSBM010000005.1"/>
</dbReference>
<keyword evidence="3" id="KW-1185">Reference proteome</keyword>
<reference evidence="2 3" key="1">
    <citation type="submission" date="2020-07" db="EMBL/GenBank/DDBJ databases">
        <title>Halophilic bacteria isolated from french cheeses.</title>
        <authorList>
            <person name="Kothe C.I."/>
            <person name="Farah-Kraiem B."/>
            <person name="Renault P."/>
            <person name="Dridi B."/>
        </authorList>
    </citation>
    <scope>NUCLEOTIDE SEQUENCE [LARGE SCALE GENOMIC DNA]</scope>
    <source>
        <strain evidence="2 3">FME1</strain>
    </source>
</reference>
<gene>
    <name evidence="2" type="ORF">EI168_13780</name>
</gene>
<evidence type="ECO:0000313" key="3">
    <source>
        <dbReference type="Proteomes" id="UP001645039"/>
    </source>
</evidence>
<accession>A0ABR9F4X8</accession>
<proteinExistence type="predicted"/>
<feature type="transmembrane region" description="Helical" evidence="1">
    <location>
        <begin position="6"/>
        <end position="24"/>
    </location>
</feature>
<evidence type="ECO:0000256" key="1">
    <source>
        <dbReference type="SAM" id="Phobius"/>
    </source>
</evidence>
<dbReference type="EMBL" id="RRZD01000013">
    <property type="protein sequence ID" value="MBE0401164.1"/>
    <property type="molecule type" value="Genomic_DNA"/>
</dbReference>
<organism evidence="2 3">
    <name type="scientific">Halomonas casei</name>
    <dbReference type="NCBI Taxonomy" id="2742613"/>
    <lineage>
        <taxon>Bacteria</taxon>
        <taxon>Pseudomonadati</taxon>
        <taxon>Pseudomonadota</taxon>
        <taxon>Gammaproteobacteria</taxon>
        <taxon>Oceanospirillales</taxon>
        <taxon>Halomonadaceae</taxon>
        <taxon>Halomonas</taxon>
    </lineage>
</organism>
<comment type="caution">
    <text evidence="2">The sequence shown here is derived from an EMBL/GenBank/DDBJ whole genome shotgun (WGS) entry which is preliminary data.</text>
</comment>
<dbReference type="Proteomes" id="UP001645039">
    <property type="component" value="Unassembled WGS sequence"/>
</dbReference>
<name>A0ABR9F4X8_9GAMM</name>